<feature type="signal peptide" evidence="2">
    <location>
        <begin position="1"/>
        <end position="23"/>
    </location>
</feature>
<name>A0A562B8P5_9BURK</name>
<evidence type="ECO:0000313" key="3">
    <source>
        <dbReference type="EMBL" id="TWG81483.1"/>
    </source>
</evidence>
<dbReference type="AlphaFoldDB" id="A0A562B8P5"/>
<feature type="region of interest" description="Disordered" evidence="1">
    <location>
        <begin position="25"/>
        <end position="116"/>
    </location>
</feature>
<evidence type="ECO:0000256" key="2">
    <source>
        <dbReference type="SAM" id="SignalP"/>
    </source>
</evidence>
<proteinExistence type="predicted"/>
<dbReference type="Proteomes" id="UP000318141">
    <property type="component" value="Unassembled WGS sequence"/>
</dbReference>
<organism evidence="3 4">
    <name type="scientific">Cupriavidus gilardii J11</name>
    <dbReference type="NCBI Taxonomy" id="936133"/>
    <lineage>
        <taxon>Bacteria</taxon>
        <taxon>Pseudomonadati</taxon>
        <taxon>Pseudomonadota</taxon>
        <taxon>Betaproteobacteria</taxon>
        <taxon>Burkholderiales</taxon>
        <taxon>Burkholderiaceae</taxon>
        <taxon>Cupriavidus</taxon>
    </lineage>
</organism>
<dbReference type="OrthoDB" id="8927484at2"/>
<sequence>MQVDSTARKAACRLLFAITAAMAAASAHSRLPPLTPEQQQATDARKAKEAEVAKQQAEALARVQDQIAARFGSGAQPTGPTPPSKVSQKAAEVSPTGPHGGTAPSAEAHSGEAQRR</sequence>
<comment type="caution">
    <text evidence="3">The sequence shown here is derived from an EMBL/GenBank/DDBJ whole genome shotgun (WGS) entry which is preliminary data.</text>
</comment>
<dbReference type="EMBL" id="VLJN01000035">
    <property type="protein sequence ID" value="TWG81483.1"/>
    <property type="molecule type" value="Genomic_DNA"/>
</dbReference>
<keyword evidence="2" id="KW-0732">Signal</keyword>
<feature type="compositionally biased region" description="Basic and acidic residues" evidence="1">
    <location>
        <begin position="43"/>
        <end position="52"/>
    </location>
</feature>
<feature type="chain" id="PRO_5022115538" evidence="2">
    <location>
        <begin position="24"/>
        <end position="116"/>
    </location>
</feature>
<evidence type="ECO:0000313" key="4">
    <source>
        <dbReference type="Proteomes" id="UP000318141"/>
    </source>
</evidence>
<protein>
    <submittedName>
        <fullName evidence="3">Uncharacterized protein</fullName>
    </submittedName>
</protein>
<reference evidence="3 4" key="1">
    <citation type="submission" date="2019-07" db="EMBL/GenBank/DDBJ databases">
        <title>Genome sequencing of lignin-degrading bacterial isolates.</title>
        <authorList>
            <person name="Gladden J."/>
        </authorList>
    </citation>
    <scope>NUCLEOTIDE SEQUENCE [LARGE SCALE GENOMIC DNA]</scope>
    <source>
        <strain evidence="3 4">J11</strain>
    </source>
</reference>
<evidence type="ECO:0000256" key="1">
    <source>
        <dbReference type="SAM" id="MobiDB-lite"/>
    </source>
</evidence>
<accession>A0A562B8P5</accession>
<gene>
    <name evidence="3" type="ORF">L602_004000000210</name>
</gene>
<keyword evidence="4" id="KW-1185">Reference proteome</keyword>